<protein>
    <submittedName>
        <fullName evidence="1">Uncharacterized protein</fullName>
    </submittedName>
</protein>
<organism evidence="1 2">
    <name type="scientific">Hymenobacter lutimineralis</name>
    <dbReference type="NCBI Taxonomy" id="2606448"/>
    <lineage>
        <taxon>Bacteria</taxon>
        <taxon>Pseudomonadati</taxon>
        <taxon>Bacteroidota</taxon>
        <taxon>Cytophagia</taxon>
        <taxon>Cytophagales</taxon>
        <taxon>Hymenobacteraceae</taxon>
        <taxon>Hymenobacter</taxon>
    </lineage>
</organism>
<sequence>MKIRLEENTLRVRLDAREILVFQQQGRLETVVCLGLLASDQLTYTLERAPDAQALAVACAAGTVRVLVPTAAADAWTTTGQVSLQGAMPVFNNQVLQILVEKDLGCKH</sequence>
<gene>
    <name evidence="1" type="ORF">FY528_03855</name>
</gene>
<dbReference type="Proteomes" id="UP000322791">
    <property type="component" value="Unassembled WGS sequence"/>
</dbReference>
<dbReference type="EMBL" id="VTHL01000002">
    <property type="protein sequence ID" value="TYZ13554.1"/>
    <property type="molecule type" value="Genomic_DNA"/>
</dbReference>
<name>A0A5D6VG94_9BACT</name>
<comment type="caution">
    <text evidence="1">The sequence shown here is derived from an EMBL/GenBank/DDBJ whole genome shotgun (WGS) entry which is preliminary data.</text>
</comment>
<reference evidence="1 2" key="1">
    <citation type="submission" date="2019-08" db="EMBL/GenBank/DDBJ databases">
        <authorList>
            <person name="Seo M.-J."/>
        </authorList>
    </citation>
    <scope>NUCLEOTIDE SEQUENCE [LARGE SCALE GENOMIC DNA]</scope>
    <source>
        <strain evidence="1 2">KIGAM108</strain>
    </source>
</reference>
<accession>A0A5D6VG94</accession>
<dbReference type="AlphaFoldDB" id="A0A5D6VG94"/>
<keyword evidence="2" id="KW-1185">Reference proteome</keyword>
<evidence type="ECO:0000313" key="1">
    <source>
        <dbReference type="EMBL" id="TYZ13554.1"/>
    </source>
</evidence>
<dbReference type="Pfam" id="PF22668">
    <property type="entry name" value="DUF7009"/>
    <property type="match status" value="1"/>
</dbReference>
<evidence type="ECO:0000313" key="2">
    <source>
        <dbReference type="Proteomes" id="UP000322791"/>
    </source>
</evidence>
<proteinExistence type="predicted"/>
<dbReference type="RefSeq" id="WP_149069670.1">
    <property type="nucleotide sequence ID" value="NZ_VTHL01000002.1"/>
</dbReference>
<dbReference type="InterPro" id="IPR053825">
    <property type="entry name" value="DUF7009"/>
</dbReference>